<evidence type="ECO:0000313" key="2">
    <source>
        <dbReference type="EMBL" id="KIM21389.1"/>
    </source>
</evidence>
<dbReference type="HOGENOM" id="CLU_1176024_0_0_1"/>
<feature type="compositionally biased region" description="Basic and acidic residues" evidence="1">
    <location>
        <begin position="143"/>
        <end position="158"/>
    </location>
</feature>
<feature type="compositionally biased region" description="Basic and acidic residues" evidence="1">
    <location>
        <begin position="166"/>
        <end position="180"/>
    </location>
</feature>
<dbReference type="EMBL" id="KN824384">
    <property type="protein sequence ID" value="KIM21389.1"/>
    <property type="molecule type" value="Genomic_DNA"/>
</dbReference>
<organism evidence="2 3">
    <name type="scientific">Serendipita vermifera MAFF 305830</name>
    <dbReference type="NCBI Taxonomy" id="933852"/>
    <lineage>
        <taxon>Eukaryota</taxon>
        <taxon>Fungi</taxon>
        <taxon>Dikarya</taxon>
        <taxon>Basidiomycota</taxon>
        <taxon>Agaricomycotina</taxon>
        <taxon>Agaricomycetes</taxon>
        <taxon>Sebacinales</taxon>
        <taxon>Serendipitaceae</taxon>
        <taxon>Serendipita</taxon>
    </lineage>
</organism>
<keyword evidence="3" id="KW-1185">Reference proteome</keyword>
<feature type="compositionally biased region" description="Polar residues" evidence="1">
    <location>
        <begin position="1"/>
        <end position="11"/>
    </location>
</feature>
<accession>A0A0C3AMX5</accession>
<dbReference type="Proteomes" id="UP000054097">
    <property type="component" value="Unassembled WGS sequence"/>
</dbReference>
<protein>
    <submittedName>
        <fullName evidence="2">Uncharacterized protein</fullName>
    </submittedName>
</protein>
<evidence type="ECO:0000313" key="3">
    <source>
        <dbReference type="Proteomes" id="UP000054097"/>
    </source>
</evidence>
<feature type="compositionally biased region" description="Polar residues" evidence="1">
    <location>
        <begin position="36"/>
        <end position="48"/>
    </location>
</feature>
<reference evidence="3" key="2">
    <citation type="submission" date="2015-01" db="EMBL/GenBank/DDBJ databases">
        <title>Evolutionary Origins and Diversification of the Mycorrhizal Mutualists.</title>
        <authorList>
            <consortium name="DOE Joint Genome Institute"/>
            <consortium name="Mycorrhizal Genomics Consortium"/>
            <person name="Kohler A."/>
            <person name="Kuo A."/>
            <person name="Nagy L.G."/>
            <person name="Floudas D."/>
            <person name="Copeland A."/>
            <person name="Barry K.W."/>
            <person name="Cichocki N."/>
            <person name="Veneault-Fourrey C."/>
            <person name="LaButti K."/>
            <person name="Lindquist E.A."/>
            <person name="Lipzen A."/>
            <person name="Lundell T."/>
            <person name="Morin E."/>
            <person name="Murat C."/>
            <person name="Riley R."/>
            <person name="Ohm R."/>
            <person name="Sun H."/>
            <person name="Tunlid A."/>
            <person name="Henrissat B."/>
            <person name="Grigoriev I.V."/>
            <person name="Hibbett D.S."/>
            <person name="Martin F."/>
        </authorList>
    </citation>
    <scope>NUCLEOTIDE SEQUENCE [LARGE SCALE GENOMIC DNA]</scope>
    <source>
        <strain evidence="3">MAFF 305830</strain>
    </source>
</reference>
<proteinExistence type="predicted"/>
<reference evidence="2 3" key="1">
    <citation type="submission" date="2014-04" db="EMBL/GenBank/DDBJ databases">
        <authorList>
            <consortium name="DOE Joint Genome Institute"/>
            <person name="Kuo A."/>
            <person name="Zuccaro A."/>
            <person name="Kohler A."/>
            <person name="Nagy L.G."/>
            <person name="Floudas D."/>
            <person name="Copeland A."/>
            <person name="Barry K.W."/>
            <person name="Cichocki N."/>
            <person name="Veneault-Fourrey C."/>
            <person name="LaButti K."/>
            <person name="Lindquist E.A."/>
            <person name="Lipzen A."/>
            <person name="Lundell T."/>
            <person name="Morin E."/>
            <person name="Murat C."/>
            <person name="Sun H."/>
            <person name="Tunlid A."/>
            <person name="Henrissat B."/>
            <person name="Grigoriev I.V."/>
            <person name="Hibbett D.S."/>
            <person name="Martin F."/>
            <person name="Nordberg H.P."/>
            <person name="Cantor M.N."/>
            <person name="Hua S.X."/>
        </authorList>
    </citation>
    <scope>NUCLEOTIDE SEQUENCE [LARGE SCALE GENOMIC DNA]</scope>
    <source>
        <strain evidence="2 3">MAFF 305830</strain>
    </source>
</reference>
<feature type="region of interest" description="Disordered" evidence="1">
    <location>
        <begin position="1"/>
        <end position="61"/>
    </location>
</feature>
<name>A0A0C3AMX5_SERVB</name>
<evidence type="ECO:0000256" key="1">
    <source>
        <dbReference type="SAM" id="MobiDB-lite"/>
    </source>
</evidence>
<feature type="region of interest" description="Disordered" evidence="1">
    <location>
        <begin position="118"/>
        <end position="236"/>
    </location>
</feature>
<dbReference type="AlphaFoldDB" id="A0A0C3AMX5"/>
<sequence>MALGSPKSQFKQGPEVRRPIFDGEEPSGSEVRDLRFNTTYSKPTSNVLSAKPRDQSHPRQAPMTVAPAATHWWQSIRHMVTGLTDAVMTPGQNERMTARVASVALAPLQVTENISTRGSEESFAVEDEQRFNSKSDYYQTPEYEPKVKRQTLRGEELPSHVGQSLRTEHIVKDKGRKDGRSGPTLSSADVALPKASMLGPPRVDRLWPASEQPDRNPGGTKQPAAKTVPKHSVRTQ</sequence>
<gene>
    <name evidence="2" type="ORF">M408DRAFT_29587</name>
</gene>